<comment type="similarity">
    <text evidence="1">Belongs to the short-chain dehydrogenases/reductases (SDR) family.</text>
</comment>
<evidence type="ECO:0000256" key="1">
    <source>
        <dbReference type="ARBA" id="ARBA00006484"/>
    </source>
</evidence>
<keyword evidence="2" id="KW-0560">Oxidoreductase</keyword>
<dbReference type="PROSITE" id="PS00061">
    <property type="entry name" value="ADH_SHORT"/>
    <property type="match status" value="1"/>
</dbReference>
<gene>
    <name evidence="4" type="ORF">FN976_13670</name>
</gene>
<dbReference type="Pfam" id="PF13561">
    <property type="entry name" value="adh_short_C2"/>
    <property type="match status" value="1"/>
</dbReference>
<dbReference type="InterPro" id="IPR020904">
    <property type="entry name" value="Sc_DH/Rdtase_CS"/>
</dbReference>
<dbReference type="SUPFAM" id="SSF51735">
    <property type="entry name" value="NAD(P)-binding Rossmann-fold domains"/>
    <property type="match status" value="1"/>
</dbReference>
<evidence type="ECO:0000256" key="2">
    <source>
        <dbReference type="ARBA" id="ARBA00023002"/>
    </source>
</evidence>
<organism evidence="4 5">
    <name type="scientific">Caenimonas sedimenti</name>
    <dbReference type="NCBI Taxonomy" id="2596921"/>
    <lineage>
        <taxon>Bacteria</taxon>
        <taxon>Pseudomonadati</taxon>
        <taxon>Pseudomonadota</taxon>
        <taxon>Betaproteobacteria</taxon>
        <taxon>Burkholderiales</taxon>
        <taxon>Comamonadaceae</taxon>
        <taxon>Caenimonas</taxon>
    </lineage>
</organism>
<name>A0A562ZQN6_9BURK</name>
<reference evidence="4 5" key="1">
    <citation type="submission" date="2019-07" db="EMBL/GenBank/DDBJ databases">
        <title>Caenimonas sedimenti sp. nov., isolated from activated sludge.</title>
        <authorList>
            <person name="Xu J."/>
        </authorList>
    </citation>
    <scope>NUCLEOTIDE SEQUENCE [LARGE SCALE GENOMIC DNA]</scope>
    <source>
        <strain evidence="4 5">HX-9-20</strain>
    </source>
</reference>
<dbReference type="PANTHER" id="PTHR42760:SF133">
    <property type="entry name" value="3-OXOACYL-[ACYL-CARRIER-PROTEIN] REDUCTASE"/>
    <property type="match status" value="1"/>
</dbReference>
<dbReference type="InterPro" id="IPR036291">
    <property type="entry name" value="NAD(P)-bd_dom_sf"/>
</dbReference>
<dbReference type="InterPro" id="IPR057326">
    <property type="entry name" value="KR_dom"/>
</dbReference>
<dbReference type="OrthoDB" id="8888385at2"/>
<dbReference type="PANTHER" id="PTHR42760">
    <property type="entry name" value="SHORT-CHAIN DEHYDROGENASES/REDUCTASES FAMILY MEMBER"/>
    <property type="match status" value="1"/>
</dbReference>
<feature type="domain" description="Ketoreductase" evidence="3">
    <location>
        <begin position="9"/>
        <end position="186"/>
    </location>
</feature>
<dbReference type="PRINTS" id="PR00080">
    <property type="entry name" value="SDRFAMILY"/>
</dbReference>
<evidence type="ECO:0000313" key="4">
    <source>
        <dbReference type="EMBL" id="TWO70605.1"/>
    </source>
</evidence>
<dbReference type="SMART" id="SM00822">
    <property type="entry name" value="PKS_KR"/>
    <property type="match status" value="1"/>
</dbReference>
<dbReference type="Proteomes" id="UP000318199">
    <property type="component" value="Unassembled WGS sequence"/>
</dbReference>
<dbReference type="RefSeq" id="WP_145893597.1">
    <property type="nucleotide sequence ID" value="NZ_VOBQ01000011.1"/>
</dbReference>
<keyword evidence="5" id="KW-1185">Reference proteome</keyword>
<dbReference type="EMBL" id="VOBQ01000011">
    <property type="protein sequence ID" value="TWO70605.1"/>
    <property type="molecule type" value="Genomic_DNA"/>
</dbReference>
<protein>
    <submittedName>
        <fullName evidence="4">SDR family oxidoreductase</fullName>
    </submittedName>
</protein>
<dbReference type="Gene3D" id="3.40.50.720">
    <property type="entry name" value="NAD(P)-binding Rossmann-like Domain"/>
    <property type="match status" value="1"/>
</dbReference>
<sequence length="249" mass="26277">MSEGVLQGKVALVTGAAGTMGLAVVKFLLEDGCKIALVDVNERRTRELAEQLGPKARAFCFDISDAQAARAGHEAIAAALGPVDILVNNAGILSNNKAEATDAAEWRRVLGANLDGAFYLAQCVLPAMKSRRWGRIINTSSLAAKTGGLTAGTAYSVSKGALASLTFSLARELAPHGVTANAISPAYVKTPMITEQLNEEQRQKLLKDIPVGRFCEPEEFAHVVRFLASPLAGFITGEVIDLNGGLLMD</sequence>
<dbReference type="GO" id="GO:0016616">
    <property type="term" value="F:oxidoreductase activity, acting on the CH-OH group of donors, NAD or NADP as acceptor"/>
    <property type="evidence" value="ECO:0007669"/>
    <property type="project" value="UniProtKB-ARBA"/>
</dbReference>
<proteinExistence type="inferred from homology"/>
<dbReference type="FunFam" id="3.40.50.720:FF:000084">
    <property type="entry name" value="Short-chain dehydrogenase reductase"/>
    <property type="match status" value="1"/>
</dbReference>
<evidence type="ECO:0000313" key="5">
    <source>
        <dbReference type="Proteomes" id="UP000318199"/>
    </source>
</evidence>
<comment type="caution">
    <text evidence="4">The sequence shown here is derived from an EMBL/GenBank/DDBJ whole genome shotgun (WGS) entry which is preliminary data.</text>
</comment>
<accession>A0A562ZQN6</accession>
<dbReference type="InterPro" id="IPR002347">
    <property type="entry name" value="SDR_fam"/>
</dbReference>
<dbReference type="PRINTS" id="PR00081">
    <property type="entry name" value="GDHRDH"/>
</dbReference>
<dbReference type="AlphaFoldDB" id="A0A562ZQN6"/>
<evidence type="ECO:0000259" key="3">
    <source>
        <dbReference type="SMART" id="SM00822"/>
    </source>
</evidence>